<dbReference type="InterPro" id="IPR012337">
    <property type="entry name" value="RNaseH-like_sf"/>
</dbReference>
<comment type="caution">
    <text evidence="2">The sequence shown here is derived from an EMBL/GenBank/DDBJ whole genome shotgun (WGS) entry which is preliminary data.</text>
</comment>
<dbReference type="Pfam" id="PF13456">
    <property type="entry name" value="RVT_3"/>
    <property type="match status" value="1"/>
</dbReference>
<gene>
    <name evidence="2" type="ORF">SASPL_129833</name>
</gene>
<dbReference type="AlphaFoldDB" id="A0A8X8ZPT7"/>
<reference evidence="2" key="2">
    <citation type="submission" date="2020-08" db="EMBL/GenBank/DDBJ databases">
        <title>Plant Genome Project.</title>
        <authorList>
            <person name="Zhang R.-G."/>
        </authorList>
    </citation>
    <scope>NUCLEOTIDE SEQUENCE</scope>
    <source>
        <strain evidence="2">Huo1</strain>
        <tissue evidence="2">Leaf</tissue>
    </source>
</reference>
<dbReference type="InterPro" id="IPR002156">
    <property type="entry name" value="RNaseH_domain"/>
</dbReference>
<dbReference type="InterPro" id="IPR044730">
    <property type="entry name" value="RNase_H-like_dom_plant"/>
</dbReference>
<proteinExistence type="predicted"/>
<sequence>MKVNTDGAYSATRYIAGGGGVIRDADGRLIFTFSDSFAALSSLEAEFKAFEQGIIAAVRFGNNIWMETDATSIVRIITSEEQVPAEIRHSIRRIKHLCKGLNIMVSYIAREGNKPADFLAERGLEEQGRSNFDHITAPARLKVMEIGDATGTQYLGLSLEYTATLGLCVQTLRFCAMNGLRVRLTLRQEGV</sequence>
<dbReference type="Proteomes" id="UP000298416">
    <property type="component" value="Unassembled WGS sequence"/>
</dbReference>
<dbReference type="CDD" id="cd06222">
    <property type="entry name" value="RNase_H_like"/>
    <property type="match status" value="1"/>
</dbReference>
<dbReference type="InterPro" id="IPR053151">
    <property type="entry name" value="RNase_H-like"/>
</dbReference>
<evidence type="ECO:0000313" key="2">
    <source>
        <dbReference type="EMBL" id="KAG6411749.1"/>
    </source>
</evidence>
<name>A0A8X8ZPT7_SALSN</name>
<evidence type="ECO:0000313" key="3">
    <source>
        <dbReference type="Proteomes" id="UP000298416"/>
    </source>
</evidence>
<dbReference type="SUPFAM" id="SSF53098">
    <property type="entry name" value="Ribonuclease H-like"/>
    <property type="match status" value="1"/>
</dbReference>
<dbReference type="PANTHER" id="PTHR47723">
    <property type="entry name" value="OS05G0353850 PROTEIN"/>
    <property type="match status" value="1"/>
</dbReference>
<dbReference type="InterPro" id="IPR036397">
    <property type="entry name" value="RNaseH_sf"/>
</dbReference>
<accession>A0A8X8ZPT7</accession>
<protein>
    <recommendedName>
        <fullName evidence="1">RNase H type-1 domain-containing protein</fullName>
    </recommendedName>
</protein>
<dbReference type="EMBL" id="PNBA02000010">
    <property type="protein sequence ID" value="KAG6411749.1"/>
    <property type="molecule type" value="Genomic_DNA"/>
</dbReference>
<organism evidence="2">
    <name type="scientific">Salvia splendens</name>
    <name type="common">Scarlet sage</name>
    <dbReference type="NCBI Taxonomy" id="180675"/>
    <lineage>
        <taxon>Eukaryota</taxon>
        <taxon>Viridiplantae</taxon>
        <taxon>Streptophyta</taxon>
        <taxon>Embryophyta</taxon>
        <taxon>Tracheophyta</taxon>
        <taxon>Spermatophyta</taxon>
        <taxon>Magnoliopsida</taxon>
        <taxon>eudicotyledons</taxon>
        <taxon>Gunneridae</taxon>
        <taxon>Pentapetalae</taxon>
        <taxon>asterids</taxon>
        <taxon>lamiids</taxon>
        <taxon>Lamiales</taxon>
        <taxon>Lamiaceae</taxon>
        <taxon>Nepetoideae</taxon>
        <taxon>Mentheae</taxon>
        <taxon>Salviinae</taxon>
        <taxon>Salvia</taxon>
        <taxon>Salvia subgen. Calosphace</taxon>
        <taxon>core Calosphace</taxon>
    </lineage>
</organism>
<evidence type="ECO:0000259" key="1">
    <source>
        <dbReference type="Pfam" id="PF13456"/>
    </source>
</evidence>
<dbReference type="GO" id="GO:0003676">
    <property type="term" value="F:nucleic acid binding"/>
    <property type="evidence" value="ECO:0007669"/>
    <property type="project" value="InterPro"/>
</dbReference>
<dbReference type="PANTHER" id="PTHR47723:SF19">
    <property type="entry name" value="POLYNUCLEOTIDYL TRANSFERASE, RIBONUCLEASE H-LIKE SUPERFAMILY PROTEIN"/>
    <property type="match status" value="1"/>
</dbReference>
<reference evidence="2" key="1">
    <citation type="submission" date="2018-01" db="EMBL/GenBank/DDBJ databases">
        <authorList>
            <person name="Mao J.F."/>
        </authorList>
    </citation>
    <scope>NUCLEOTIDE SEQUENCE</scope>
    <source>
        <strain evidence="2">Huo1</strain>
        <tissue evidence="2">Leaf</tissue>
    </source>
</reference>
<dbReference type="Gene3D" id="3.30.420.10">
    <property type="entry name" value="Ribonuclease H-like superfamily/Ribonuclease H"/>
    <property type="match status" value="1"/>
</dbReference>
<keyword evidence="3" id="KW-1185">Reference proteome</keyword>
<dbReference type="GO" id="GO:0004523">
    <property type="term" value="F:RNA-DNA hybrid ribonuclease activity"/>
    <property type="evidence" value="ECO:0007669"/>
    <property type="project" value="InterPro"/>
</dbReference>
<feature type="domain" description="RNase H type-1" evidence="1">
    <location>
        <begin position="4"/>
        <end position="122"/>
    </location>
</feature>